<dbReference type="InterPro" id="IPR036249">
    <property type="entry name" value="Thioredoxin-like_sf"/>
</dbReference>
<sequence length="231" mass="25537">MITLYTFAQGFGQFSYSPFCTKAGWLLNLSGTPWIRKDMNDPRKMPLGKLPVIGLTDGTLIPDSDNIRKHLEDAGFDFDAGLSIRDKATSRAFIRMAEEHIYFHQVLDRWGDDANWNAVQQEYFGFLPALLRGFITKKLRKDLMRTMHGLGLGRMSVKERLERIEPDLAAITAQLGDRSFLFGDKPTAADASVGAILNAITASPVPTPLSRRVANDPVLSAYGARCAAAMG</sequence>
<dbReference type="Gene3D" id="3.40.30.10">
    <property type="entry name" value="Glutaredoxin"/>
    <property type="match status" value="1"/>
</dbReference>
<reference evidence="3 4" key="1">
    <citation type="submission" date="2014-01" db="EMBL/GenBank/DDBJ databases">
        <title>Sulfitobacter donghicola JCM 14565 Genome Sequencing.</title>
        <authorList>
            <person name="Lai Q."/>
            <person name="Hong Z."/>
        </authorList>
    </citation>
    <scope>NUCLEOTIDE SEQUENCE [LARGE SCALE GENOMIC DNA]</scope>
    <source>
        <strain evidence="3 4">JCM 14565</strain>
    </source>
</reference>
<dbReference type="InterPro" id="IPR050931">
    <property type="entry name" value="Mito_Protein_Transport_Metaxin"/>
</dbReference>
<dbReference type="SFLD" id="SFLDG01180">
    <property type="entry name" value="SUF1"/>
    <property type="match status" value="1"/>
</dbReference>
<dbReference type="EMBL" id="JAMC01000001">
    <property type="protein sequence ID" value="KEJ90576.1"/>
    <property type="molecule type" value="Genomic_DNA"/>
</dbReference>
<dbReference type="AlphaFoldDB" id="A0A073IM73"/>
<protein>
    <recommendedName>
        <fullName evidence="5">Thioredoxin-like fold domain-containing protein</fullName>
    </recommendedName>
</protein>
<dbReference type="OrthoDB" id="7664269at2"/>
<dbReference type="SUPFAM" id="SSF52833">
    <property type="entry name" value="Thioredoxin-like"/>
    <property type="match status" value="1"/>
</dbReference>
<dbReference type="Proteomes" id="UP000027734">
    <property type="component" value="Unassembled WGS sequence"/>
</dbReference>
<dbReference type="CDD" id="cd03193">
    <property type="entry name" value="GST_C_Metaxin"/>
    <property type="match status" value="1"/>
</dbReference>
<organism evidence="3 4">
    <name type="scientific">Sulfitobacter donghicola DSW-25 = KCTC 12864 = JCM 14565</name>
    <dbReference type="NCBI Taxonomy" id="1300350"/>
    <lineage>
        <taxon>Bacteria</taxon>
        <taxon>Pseudomonadati</taxon>
        <taxon>Pseudomonadota</taxon>
        <taxon>Alphaproteobacteria</taxon>
        <taxon>Rhodobacterales</taxon>
        <taxon>Roseobacteraceae</taxon>
        <taxon>Sulfitobacter</taxon>
    </lineage>
</organism>
<dbReference type="Pfam" id="PF17172">
    <property type="entry name" value="GST_N_4"/>
    <property type="match status" value="1"/>
</dbReference>
<dbReference type="SUPFAM" id="SSF47616">
    <property type="entry name" value="GST C-terminal domain-like"/>
    <property type="match status" value="1"/>
</dbReference>
<dbReference type="eggNOG" id="COG0625">
    <property type="taxonomic scope" value="Bacteria"/>
</dbReference>
<dbReference type="InterPro" id="IPR036282">
    <property type="entry name" value="Glutathione-S-Trfase_C_sf"/>
</dbReference>
<dbReference type="Pfam" id="PF17171">
    <property type="entry name" value="GST_C_6"/>
    <property type="match status" value="1"/>
</dbReference>
<gene>
    <name evidence="3" type="ORF">DSW25_01285</name>
</gene>
<dbReference type="CDD" id="cd03054">
    <property type="entry name" value="GST_N_Metaxin"/>
    <property type="match status" value="1"/>
</dbReference>
<dbReference type="PANTHER" id="PTHR12289">
    <property type="entry name" value="METAXIN RELATED"/>
    <property type="match status" value="1"/>
</dbReference>
<name>A0A073IM73_9RHOB</name>
<dbReference type="InterPro" id="IPR012336">
    <property type="entry name" value="Thioredoxin-like_fold"/>
</dbReference>
<keyword evidence="4" id="KW-1185">Reference proteome</keyword>
<evidence type="ECO:0000259" key="2">
    <source>
        <dbReference type="Pfam" id="PF17172"/>
    </source>
</evidence>
<dbReference type="PANTHER" id="PTHR12289:SF41">
    <property type="entry name" value="FAILED AXON CONNECTIONS-RELATED"/>
    <property type="match status" value="1"/>
</dbReference>
<evidence type="ECO:0000313" key="4">
    <source>
        <dbReference type="Proteomes" id="UP000027734"/>
    </source>
</evidence>
<dbReference type="InterPro" id="IPR033468">
    <property type="entry name" value="Metaxin_GST"/>
</dbReference>
<evidence type="ECO:0000313" key="3">
    <source>
        <dbReference type="EMBL" id="KEJ90576.1"/>
    </source>
</evidence>
<dbReference type="STRING" id="1300350.Z948_1545"/>
<dbReference type="SFLD" id="SFLDG01200">
    <property type="entry name" value="SUF1.1"/>
    <property type="match status" value="1"/>
</dbReference>
<dbReference type="RefSeq" id="WP_025058954.1">
    <property type="nucleotide sequence ID" value="NZ_JAMC01000001.1"/>
</dbReference>
<comment type="caution">
    <text evidence="3">The sequence shown here is derived from an EMBL/GenBank/DDBJ whole genome shotgun (WGS) entry which is preliminary data.</text>
</comment>
<dbReference type="SFLD" id="SFLDS00019">
    <property type="entry name" value="Glutathione_Transferase_(cytos"/>
    <property type="match status" value="1"/>
</dbReference>
<evidence type="ECO:0008006" key="5">
    <source>
        <dbReference type="Google" id="ProtNLM"/>
    </source>
</evidence>
<feature type="domain" description="Thioredoxin-like fold" evidence="2">
    <location>
        <begin position="18"/>
        <end position="115"/>
    </location>
</feature>
<dbReference type="InterPro" id="IPR040079">
    <property type="entry name" value="Glutathione_S-Trfase"/>
</dbReference>
<dbReference type="Gene3D" id="1.20.1050.10">
    <property type="match status" value="1"/>
</dbReference>
<accession>A0A073IM73</accession>
<evidence type="ECO:0000259" key="1">
    <source>
        <dbReference type="Pfam" id="PF17171"/>
    </source>
</evidence>
<dbReference type="InterPro" id="IPR026928">
    <property type="entry name" value="FAX/IsoI-like"/>
</dbReference>
<proteinExistence type="predicted"/>
<feature type="domain" description="Metaxin glutathione S-transferase" evidence="1">
    <location>
        <begin position="166"/>
        <end position="224"/>
    </location>
</feature>